<dbReference type="RefSeq" id="WP_073032952.1">
    <property type="nucleotide sequence ID" value="NZ_FQXJ01000030.1"/>
</dbReference>
<dbReference type="EC" id="2.7.13.3" evidence="2"/>
<evidence type="ECO:0000256" key="4">
    <source>
        <dbReference type="ARBA" id="ARBA00022777"/>
    </source>
</evidence>
<dbReference type="Proteomes" id="UP000183954">
    <property type="component" value="Unassembled WGS sequence"/>
</dbReference>
<name>A0A1M6F9K0_9FIRM</name>
<evidence type="ECO:0000259" key="6">
    <source>
        <dbReference type="PROSITE" id="PS50109"/>
    </source>
</evidence>
<protein>
    <recommendedName>
        <fullName evidence="2">histidine kinase</fullName>
        <ecNumber evidence="2">2.7.13.3</ecNumber>
    </recommendedName>
</protein>
<evidence type="ECO:0000256" key="3">
    <source>
        <dbReference type="ARBA" id="ARBA00022679"/>
    </source>
</evidence>
<dbReference type="InterPro" id="IPR050736">
    <property type="entry name" value="Sensor_HK_Regulatory"/>
</dbReference>
<dbReference type="GO" id="GO:0004673">
    <property type="term" value="F:protein histidine kinase activity"/>
    <property type="evidence" value="ECO:0007669"/>
    <property type="project" value="UniProtKB-EC"/>
</dbReference>
<dbReference type="SUPFAM" id="SSF52540">
    <property type="entry name" value="P-loop containing nucleoside triphosphate hydrolases"/>
    <property type="match status" value="1"/>
</dbReference>
<dbReference type="GO" id="GO:0016887">
    <property type="term" value="F:ATP hydrolysis activity"/>
    <property type="evidence" value="ECO:0007669"/>
    <property type="project" value="InterPro"/>
</dbReference>
<dbReference type="CDD" id="cd00075">
    <property type="entry name" value="HATPase"/>
    <property type="match status" value="1"/>
</dbReference>
<evidence type="ECO:0000256" key="2">
    <source>
        <dbReference type="ARBA" id="ARBA00012438"/>
    </source>
</evidence>
<dbReference type="Pfam" id="PF02518">
    <property type="entry name" value="HATPase_c"/>
    <property type="match status" value="1"/>
</dbReference>
<evidence type="ECO:0000313" key="7">
    <source>
        <dbReference type="EMBL" id="SHI94279.1"/>
    </source>
</evidence>
<dbReference type="PROSITE" id="PS50109">
    <property type="entry name" value="HIS_KIN"/>
    <property type="match status" value="1"/>
</dbReference>
<keyword evidence="5" id="KW-0902">Two-component regulatory system</keyword>
<dbReference type="GO" id="GO:0000160">
    <property type="term" value="P:phosphorelay signal transduction system"/>
    <property type="evidence" value="ECO:0007669"/>
    <property type="project" value="UniProtKB-KW"/>
</dbReference>
<dbReference type="InterPro" id="IPR036890">
    <property type="entry name" value="HATPase_C_sf"/>
</dbReference>
<organism evidence="7 8">
    <name type="scientific">Desulfosporosinus lacus DSM 15449</name>
    <dbReference type="NCBI Taxonomy" id="1121420"/>
    <lineage>
        <taxon>Bacteria</taxon>
        <taxon>Bacillati</taxon>
        <taxon>Bacillota</taxon>
        <taxon>Clostridia</taxon>
        <taxon>Eubacteriales</taxon>
        <taxon>Desulfitobacteriaceae</taxon>
        <taxon>Desulfosporosinus</taxon>
    </lineage>
</organism>
<dbReference type="InterPro" id="IPR003594">
    <property type="entry name" value="HATPase_dom"/>
</dbReference>
<dbReference type="GO" id="GO:0005524">
    <property type="term" value="F:ATP binding"/>
    <property type="evidence" value="ECO:0007669"/>
    <property type="project" value="InterPro"/>
</dbReference>
<gene>
    <name evidence="7" type="ORF">SAMN02746098_04893</name>
</gene>
<evidence type="ECO:0000256" key="1">
    <source>
        <dbReference type="ARBA" id="ARBA00000085"/>
    </source>
</evidence>
<evidence type="ECO:0000256" key="5">
    <source>
        <dbReference type="ARBA" id="ARBA00023012"/>
    </source>
</evidence>
<dbReference type="InterPro" id="IPR027417">
    <property type="entry name" value="P-loop_NTPase"/>
</dbReference>
<dbReference type="EMBL" id="FQXJ01000030">
    <property type="protein sequence ID" value="SHI94279.1"/>
    <property type="molecule type" value="Genomic_DNA"/>
</dbReference>
<comment type="catalytic activity">
    <reaction evidence="1">
        <text>ATP + protein L-histidine = ADP + protein N-phospho-L-histidine.</text>
        <dbReference type="EC" id="2.7.13.3"/>
    </reaction>
</comment>
<feature type="domain" description="Histidine kinase" evidence="6">
    <location>
        <begin position="77"/>
        <end position="169"/>
    </location>
</feature>
<keyword evidence="8" id="KW-1185">Reference proteome</keyword>
<dbReference type="OrthoDB" id="9802264at2"/>
<proteinExistence type="predicted"/>
<dbReference type="InterPro" id="IPR004358">
    <property type="entry name" value="Sig_transdc_His_kin-like_C"/>
</dbReference>
<dbReference type="STRING" id="1121420.SAMN02746098_04893"/>
<dbReference type="AlphaFoldDB" id="A0A1M6F9K0"/>
<dbReference type="PANTHER" id="PTHR43711">
    <property type="entry name" value="TWO-COMPONENT HISTIDINE KINASE"/>
    <property type="match status" value="1"/>
</dbReference>
<dbReference type="SMART" id="SM00387">
    <property type="entry name" value="HATPase_c"/>
    <property type="match status" value="1"/>
</dbReference>
<dbReference type="InterPro" id="IPR005467">
    <property type="entry name" value="His_kinase_dom"/>
</dbReference>
<evidence type="ECO:0000313" key="8">
    <source>
        <dbReference type="Proteomes" id="UP000183954"/>
    </source>
</evidence>
<accession>A0A1M6F9K0</accession>
<keyword evidence="4" id="KW-0418">Kinase</keyword>
<dbReference type="Gene3D" id="3.30.565.10">
    <property type="entry name" value="Histidine kinase-like ATPase, C-terminal domain"/>
    <property type="match status" value="1"/>
</dbReference>
<dbReference type="Gene3D" id="3.40.50.300">
    <property type="entry name" value="P-loop containing nucleotide triphosphate hydrolases"/>
    <property type="match status" value="1"/>
</dbReference>
<reference evidence="8" key="1">
    <citation type="submission" date="2016-11" db="EMBL/GenBank/DDBJ databases">
        <authorList>
            <person name="Varghese N."/>
            <person name="Submissions S."/>
        </authorList>
    </citation>
    <scope>NUCLEOTIDE SEQUENCE [LARGE SCALE GENOMIC DNA]</scope>
    <source>
        <strain evidence="8">DSM 15449</strain>
    </source>
</reference>
<dbReference type="PRINTS" id="PR00344">
    <property type="entry name" value="BCTRLSENSOR"/>
</dbReference>
<dbReference type="SUPFAM" id="SSF55874">
    <property type="entry name" value="ATPase domain of HSP90 chaperone/DNA topoisomerase II/histidine kinase"/>
    <property type="match status" value="1"/>
</dbReference>
<dbReference type="PANTHER" id="PTHR43711:SF1">
    <property type="entry name" value="HISTIDINE KINASE 1"/>
    <property type="match status" value="1"/>
</dbReference>
<keyword evidence="3" id="KW-0808">Transferase</keyword>
<sequence length="184" mass="20484">MTEVLNMQNIFKSFYMGEEELEVLHDVNLTVNSGEFLSILGPSGSGKSTMMNIIGCLDVPTSGKYLLSGNEGDWTKKNLNLDIDLEKISYLGDEHLLQQVWLNLIQNAIKFSNQNGVIRVALHKSDGIIRVDIADNGKGIPDKDKQRIFDRFYKADKSRSKDGNGLGLARFSFLPACLSLMALQ</sequence>